<reference evidence="1 2" key="2">
    <citation type="submission" date="2020-11" db="EMBL/GenBank/DDBJ databases">
        <title>Sulfur oxidizing isolate from Hospital Hole Sinkhole.</title>
        <authorList>
            <person name="Scott K.M."/>
        </authorList>
    </citation>
    <scope>NUCLEOTIDE SEQUENCE [LARGE SCALE GENOMIC DNA]</scope>
    <source>
        <strain evidence="1 2">HH1</strain>
    </source>
</reference>
<evidence type="ECO:0000313" key="1">
    <source>
        <dbReference type="EMBL" id="MBF6057997.1"/>
    </source>
</evidence>
<comment type="caution">
    <text evidence="1">The sequence shown here is derived from an EMBL/GenBank/DDBJ whole genome shotgun (WGS) entry which is preliminary data.</text>
</comment>
<dbReference type="RefSeq" id="WP_185978144.1">
    <property type="nucleotide sequence ID" value="NZ_JACBGI020000010.1"/>
</dbReference>
<sequence length="114" mass="13115">MKILLPAEIKRPVSIGADSVSMLQQEIAELLPSMEKEFIQDMSHISDAAVYEGDMQVDQVVYLKDNLYRCDYSYNWVIAWTCSGTQEAGRIQEKVRFSLSEDGEIEFKFLKLEL</sequence>
<dbReference type="EMBL" id="JACBGI020000010">
    <property type="protein sequence ID" value="MBF6057997.1"/>
    <property type="molecule type" value="Genomic_DNA"/>
</dbReference>
<dbReference type="Proteomes" id="UP001193680">
    <property type="component" value="Unassembled WGS sequence"/>
</dbReference>
<gene>
    <name evidence="1" type="ORF">H8792_006535</name>
</gene>
<protein>
    <submittedName>
        <fullName evidence="1">Uncharacterized protein</fullName>
    </submittedName>
</protein>
<evidence type="ECO:0000313" key="2">
    <source>
        <dbReference type="Proteomes" id="UP001193680"/>
    </source>
</evidence>
<keyword evidence="2" id="KW-1185">Reference proteome</keyword>
<reference evidence="1 2" key="1">
    <citation type="submission" date="2020-06" db="EMBL/GenBank/DDBJ databases">
        <authorList>
            <person name="Scott K."/>
        </authorList>
    </citation>
    <scope>NUCLEOTIDE SEQUENCE [LARGE SCALE GENOMIC DNA]</scope>
    <source>
        <strain evidence="1 2">HH1</strain>
    </source>
</reference>
<organism evidence="1 2">
    <name type="scientific">Thiomicrorhabdus heinhorstiae</name>
    <dbReference type="NCBI Taxonomy" id="2748010"/>
    <lineage>
        <taxon>Bacteria</taxon>
        <taxon>Pseudomonadati</taxon>
        <taxon>Pseudomonadota</taxon>
        <taxon>Gammaproteobacteria</taxon>
        <taxon>Thiotrichales</taxon>
        <taxon>Piscirickettsiaceae</taxon>
        <taxon>Thiomicrorhabdus</taxon>
    </lineage>
</organism>
<proteinExistence type="predicted"/>
<accession>A0ABS0BW05</accession>
<name>A0ABS0BW05_9GAMM</name>